<reference evidence="8" key="1">
    <citation type="submission" date="2016-08" db="EMBL/GenBank/DDBJ databases">
        <title>VSG repertoire of Trypanosoma brucei EATRO 1125.</title>
        <authorList>
            <person name="Cross G.A."/>
        </authorList>
    </citation>
    <scope>NUCLEOTIDE SEQUENCE</scope>
    <source>
        <strain evidence="8">EATRO 1125</strain>
    </source>
</reference>
<evidence type="ECO:0000256" key="3">
    <source>
        <dbReference type="ARBA" id="ARBA00022622"/>
    </source>
</evidence>
<dbReference type="Pfam" id="PF00913">
    <property type="entry name" value="Trypan_glycop"/>
    <property type="match status" value="1"/>
</dbReference>
<keyword evidence="6" id="KW-0449">Lipoprotein</keyword>
<sequence>MGHNTGASNYGYLAQLSSPTSPATDAAAAQLSSCKIKRHDITEGPEETEVLTKKGFVGMDHGTVLVDGVLTSSCNEHCVLTSATATALNSDTGPQEDIPFANGYILKHQANTARSSQLINSLSKQAKGLPNKGQNQKYVRLWDKYVQLEGCETRFKAWFSKTDAEALKQSTAVKTAIINIIDNKSGAYEDNKENEAIKQLVEKLFKPGEDNYPEKLYKGAQAKTLTKTIVPTQTTTCLAELATPIDLQIAQMYYTQRKVDGFTAKLKEAEEHLANSKRLNVEQPQQKMLSMN</sequence>
<dbReference type="Gene3D" id="1.10.470.10">
    <property type="entry name" value="Variant Surface Glycoprotein, subunit A, domain 2"/>
    <property type="match status" value="1"/>
</dbReference>
<proteinExistence type="predicted"/>
<keyword evidence="2" id="KW-1003">Cell membrane</keyword>
<keyword evidence="4" id="KW-0472">Membrane</keyword>
<evidence type="ECO:0000256" key="1">
    <source>
        <dbReference type="ARBA" id="ARBA00004609"/>
    </source>
</evidence>
<evidence type="ECO:0000256" key="6">
    <source>
        <dbReference type="ARBA" id="ARBA00023288"/>
    </source>
</evidence>
<evidence type="ECO:0000256" key="2">
    <source>
        <dbReference type="ARBA" id="ARBA00022475"/>
    </source>
</evidence>
<dbReference type="EMBL" id="KX701628">
    <property type="protein sequence ID" value="APD75584.1"/>
    <property type="molecule type" value="Genomic_DNA"/>
</dbReference>
<dbReference type="VEuPathDB" id="TriTrypDB:Tb1125.3.370"/>
<dbReference type="GO" id="GO:0042783">
    <property type="term" value="P:symbiont-mediated evasion of host immune response"/>
    <property type="evidence" value="ECO:0007669"/>
    <property type="project" value="InterPro"/>
</dbReference>
<dbReference type="VEuPathDB" id="TriTrypDB:Tb427_000493200"/>
<name>A0A1J0RCU2_9TRYP</name>
<dbReference type="InterPro" id="IPR001812">
    <property type="entry name" value="Trypano_VSG_A_N_dom"/>
</dbReference>
<organism evidence="8">
    <name type="scientific">Trypanosoma brucei</name>
    <dbReference type="NCBI Taxonomy" id="5691"/>
    <lineage>
        <taxon>Eukaryota</taxon>
        <taxon>Discoba</taxon>
        <taxon>Euglenozoa</taxon>
        <taxon>Kinetoplastea</taxon>
        <taxon>Metakinetoplastina</taxon>
        <taxon>Trypanosomatida</taxon>
        <taxon>Trypanosomatidae</taxon>
        <taxon>Trypanosoma</taxon>
    </lineage>
</organism>
<evidence type="ECO:0000313" key="8">
    <source>
        <dbReference type="EMBL" id="APD75584.1"/>
    </source>
</evidence>
<evidence type="ECO:0000256" key="4">
    <source>
        <dbReference type="ARBA" id="ARBA00023136"/>
    </source>
</evidence>
<dbReference type="GO" id="GO:0005886">
    <property type="term" value="C:plasma membrane"/>
    <property type="evidence" value="ECO:0007669"/>
    <property type="project" value="UniProtKB-SubCell"/>
</dbReference>
<accession>A0A1J0RCU2</accession>
<protein>
    <submittedName>
        <fullName evidence="8">Variant surface glycoprotein 1125.5511</fullName>
    </submittedName>
</protein>
<keyword evidence="3" id="KW-0336">GPI-anchor</keyword>
<comment type="subcellular location">
    <subcellularLocation>
        <location evidence="1">Cell membrane</location>
        <topology evidence="1">Lipid-anchor</topology>
        <topology evidence="1">GPI-anchor</topology>
    </subcellularLocation>
</comment>
<dbReference type="Gene3D" id="3.90.150.10">
    <property type="entry name" value="Variant Surface Glycoprotein, subunit A domain 1"/>
    <property type="match status" value="1"/>
</dbReference>
<dbReference type="AlphaFoldDB" id="A0A1J0RCU2"/>
<feature type="domain" description="Trypanosome variant surface glycoprotein A-type N-terminal" evidence="7">
    <location>
        <begin position="1"/>
        <end position="255"/>
    </location>
</feature>
<evidence type="ECO:0000256" key="5">
    <source>
        <dbReference type="ARBA" id="ARBA00023180"/>
    </source>
</evidence>
<evidence type="ECO:0000259" key="7">
    <source>
        <dbReference type="Pfam" id="PF00913"/>
    </source>
</evidence>
<dbReference type="GO" id="GO:0098552">
    <property type="term" value="C:side of membrane"/>
    <property type="evidence" value="ECO:0007669"/>
    <property type="project" value="UniProtKB-KW"/>
</dbReference>
<dbReference type="SUPFAM" id="SSF58087">
    <property type="entry name" value="Variant surface glycoprotein (N-terminal domain)"/>
    <property type="match status" value="1"/>
</dbReference>
<dbReference type="VEuPathDB" id="TriTrypDB:Tb927.3.370"/>
<keyword evidence="5" id="KW-0325">Glycoprotein</keyword>